<proteinExistence type="predicted"/>
<keyword evidence="2" id="KW-1185">Reference proteome</keyword>
<dbReference type="Proteomes" id="UP001321473">
    <property type="component" value="Unassembled WGS sequence"/>
</dbReference>
<accession>A0AAQ4DUN5</accession>
<evidence type="ECO:0000313" key="2">
    <source>
        <dbReference type="Proteomes" id="UP001321473"/>
    </source>
</evidence>
<name>A0AAQ4DUN5_AMBAM</name>
<sequence length="78" mass="8548">MQWAEMAKGEVGGDVARIVWRQIVQSLAPGACEREHRRLSVLPSRAYRSMTVSDTMEIPGTAYAYPPVRSTAPGEIAS</sequence>
<dbReference type="AlphaFoldDB" id="A0AAQ4DUN5"/>
<protein>
    <submittedName>
        <fullName evidence="1">Uncharacterized protein</fullName>
    </submittedName>
</protein>
<dbReference type="EMBL" id="JARKHS020026611">
    <property type="protein sequence ID" value="KAK8766175.1"/>
    <property type="molecule type" value="Genomic_DNA"/>
</dbReference>
<comment type="caution">
    <text evidence="1">The sequence shown here is derived from an EMBL/GenBank/DDBJ whole genome shotgun (WGS) entry which is preliminary data.</text>
</comment>
<organism evidence="1 2">
    <name type="scientific">Amblyomma americanum</name>
    <name type="common">Lone star tick</name>
    <dbReference type="NCBI Taxonomy" id="6943"/>
    <lineage>
        <taxon>Eukaryota</taxon>
        <taxon>Metazoa</taxon>
        <taxon>Ecdysozoa</taxon>
        <taxon>Arthropoda</taxon>
        <taxon>Chelicerata</taxon>
        <taxon>Arachnida</taxon>
        <taxon>Acari</taxon>
        <taxon>Parasitiformes</taxon>
        <taxon>Ixodida</taxon>
        <taxon>Ixodoidea</taxon>
        <taxon>Ixodidae</taxon>
        <taxon>Amblyomminae</taxon>
        <taxon>Amblyomma</taxon>
    </lineage>
</organism>
<reference evidence="1 2" key="1">
    <citation type="journal article" date="2023" name="Arcadia Sci">
        <title>De novo assembly of a long-read Amblyomma americanum tick genome.</title>
        <authorList>
            <person name="Chou S."/>
            <person name="Poskanzer K.E."/>
            <person name="Rollins M."/>
            <person name="Thuy-Boun P.S."/>
        </authorList>
    </citation>
    <scope>NUCLEOTIDE SEQUENCE [LARGE SCALE GENOMIC DNA]</scope>
    <source>
        <strain evidence="1">F_SG_1</strain>
        <tissue evidence="1">Salivary glands</tissue>
    </source>
</reference>
<gene>
    <name evidence="1" type="ORF">V5799_007045</name>
</gene>
<evidence type="ECO:0000313" key="1">
    <source>
        <dbReference type="EMBL" id="KAK8766175.1"/>
    </source>
</evidence>